<reference evidence="5 7" key="1">
    <citation type="submission" date="2008-03" db="EMBL/GenBank/DDBJ databases">
        <title>Annotation of Ixodes scapularis.</title>
        <authorList>
            <consortium name="Ixodes scapularis Genome Project Consortium"/>
            <person name="Caler E."/>
            <person name="Hannick L.I."/>
            <person name="Bidwell S."/>
            <person name="Joardar V."/>
            <person name="Thiagarajan M."/>
            <person name="Amedeo P."/>
            <person name="Galinsky K.J."/>
            <person name="Schobel S."/>
            <person name="Inman J."/>
            <person name="Hostetler J."/>
            <person name="Miller J."/>
            <person name="Hammond M."/>
            <person name="Megy K."/>
            <person name="Lawson D."/>
            <person name="Kodira C."/>
            <person name="Sutton G."/>
            <person name="Meyer J."/>
            <person name="Hill C.A."/>
            <person name="Birren B."/>
            <person name="Nene V."/>
            <person name="Collins F."/>
            <person name="Alarcon-Chaidez F."/>
            <person name="Wikel S."/>
            <person name="Strausberg R."/>
        </authorList>
    </citation>
    <scope>NUCLEOTIDE SEQUENCE [LARGE SCALE GENOMIC DNA]</scope>
    <source>
        <strain evidence="7">Wikel</strain>
        <strain evidence="5">Wikel colony</strain>
    </source>
</reference>
<evidence type="ECO:0000256" key="1">
    <source>
        <dbReference type="ARBA" id="ARBA00008942"/>
    </source>
</evidence>
<comment type="similarity">
    <text evidence="1">Belongs to the BLOC1S3 family.</text>
</comment>
<keyword evidence="3" id="KW-0175">Coiled coil</keyword>
<dbReference type="PaxDb" id="6945-B7PGW3"/>
<dbReference type="GO" id="GO:0031083">
    <property type="term" value="C:BLOC-1 complex"/>
    <property type="evidence" value="ECO:0000318"/>
    <property type="project" value="GO_Central"/>
</dbReference>
<dbReference type="VEuPathDB" id="VectorBase:ISCI004420"/>
<evidence type="ECO:0000313" key="7">
    <source>
        <dbReference type="Proteomes" id="UP000001555"/>
    </source>
</evidence>
<evidence type="ECO:0000256" key="3">
    <source>
        <dbReference type="SAM" id="Coils"/>
    </source>
</evidence>
<dbReference type="PANTHER" id="PTHR31974:SF2">
    <property type="entry name" value="BIOGENESIS OF LYSOSOME-RELATED ORGANELLES COMPLEX 1 SUBUNIT 3"/>
    <property type="match status" value="1"/>
</dbReference>
<dbReference type="AlphaFoldDB" id="B7PGW3"/>
<organism>
    <name type="scientific">Ixodes scapularis</name>
    <name type="common">Black-legged tick</name>
    <name type="synonym">Deer tick</name>
    <dbReference type="NCBI Taxonomy" id="6945"/>
    <lineage>
        <taxon>Eukaryota</taxon>
        <taxon>Metazoa</taxon>
        <taxon>Ecdysozoa</taxon>
        <taxon>Arthropoda</taxon>
        <taxon>Chelicerata</taxon>
        <taxon>Arachnida</taxon>
        <taxon>Acari</taxon>
        <taxon>Parasitiformes</taxon>
        <taxon>Ixodida</taxon>
        <taxon>Ixodoidea</taxon>
        <taxon>Ixodidae</taxon>
        <taxon>Ixodinae</taxon>
        <taxon>Ixodes</taxon>
    </lineage>
</organism>
<dbReference type="STRING" id="6945.B7PGW3"/>
<evidence type="ECO:0000256" key="4">
    <source>
        <dbReference type="SAM" id="MobiDB-lite"/>
    </source>
</evidence>
<proteinExistence type="inferred from homology"/>
<accession>B7PGW3</accession>
<feature type="compositionally biased region" description="Low complexity" evidence="4">
    <location>
        <begin position="32"/>
        <end position="48"/>
    </location>
</feature>
<feature type="coiled-coil region" evidence="3">
    <location>
        <begin position="67"/>
        <end position="130"/>
    </location>
</feature>
<keyword evidence="7" id="KW-1185">Reference proteome</keyword>
<dbReference type="Pfam" id="PF15753">
    <property type="entry name" value="BLOC1S3"/>
    <property type="match status" value="1"/>
</dbReference>
<gene>
    <name evidence="5" type="ORF">IscW_ISCW004420</name>
</gene>
<dbReference type="InParanoid" id="B7PGW3"/>
<dbReference type="InterPro" id="IPR017245">
    <property type="entry name" value="BLOC-1_complex_su-3"/>
</dbReference>
<dbReference type="VEuPathDB" id="VectorBase:ISCW004420"/>
<dbReference type="EMBL" id="DS709838">
    <property type="protein sequence ID" value="EEC05835.1"/>
    <property type="molecule type" value="Genomic_DNA"/>
</dbReference>
<sequence>MARLADRPACPGSQQATVVSGEASESDEDETTCSSTTASELASSEVATDGPCEPRAADPSQHQSLLHRKLRERNASLRRNLTDVARQPYQNAARELSGVTQGLIRSQELVQDVSSTLRRVTNQLFQLEDKLDTIRHCSIIPVITISR</sequence>
<evidence type="ECO:0000256" key="2">
    <source>
        <dbReference type="ARBA" id="ARBA00019581"/>
    </source>
</evidence>
<dbReference type="EnsemblMetazoa" id="ISCW004420-RA">
    <property type="protein sequence ID" value="ISCW004420-PA"/>
    <property type="gene ID" value="ISCW004420"/>
</dbReference>
<feature type="region of interest" description="Disordered" evidence="4">
    <location>
        <begin position="1"/>
        <end position="65"/>
    </location>
</feature>
<reference evidence="6" key="2">
    <citation type="submission" date="2020-05" db="UniProtKB">
        <authorList>
            <consortium name="EnsemblMetazoa"/>
        </authorList>
    </citation>
    <scope>IDENTIFICATION</scope>
    <source>
        <strain evidence="6">wikel</strain>
    </source>
</reference>
<name>B7PGW3_IXOSC</name>
<evidence type="ECO:0000313" key="5">
    <source>
        <dbReference type="EMBL" id="EEC05835.1"/>
    </source>
</evidence>
<dbReference type="Proteomes" id="UP000001555">
    <property type="component" value="Unassembled WGS sequence"/>
</dbReference>
<dbReference type="HOGENOM" id="CLU_1770118_0_0_1"/>
<evidence type="ECO:0000313" key="6">
    <source>
        <dbReference type="EnsemblMetazoa" id="ISCW004420-PA"/>
    </source>
</evidence>
<protein>
    <recommendedName>
        <fullName evidence="2">Biogenesis of lysosome-related organelles complex 1 subunit 3</fullName>
    </recommendedName>
</protein>
<dbReference type="EMBL" id="ABJB010349632">
    <property type="status" value="NOT_ANNOTATED_CDS"/>
    <property type="molecule type" value="Genomic_DNA"/>
</dbReference>
<dbReference type="PANTHER" id="PTHR31974">
    <property type="entry name" value="BIOGENESIS OF LYSOSOME-RELATED ORGANELLES COMPLEX 1 SUBUNIT 3"/>
    <property type="match status" value="1"/>
</dbReference>